<dbReference type="Pfam" id="PF07858">
    <property type="entry name" value="LEH"/>
    <property type="match status" value="1"/>
</dbReference>
<dbReference type="SUPFAM" id="SSF54427">
    <property type="entry name" value="NTF2-like"/>
    <property type="match status" value="1"/>
</dbReference>
<reference evidence="2 3" key="1">
    <citation type="submission" date="2014-07" db="EMBL/GenBank/DDBJ databases">
        <title>Genome Sequence of Rhodococcus opacus Strain R7, a Biodegrader of Mono- and Polycyclic Aromatic Hydrocarbons.</title>
        <authorList>
            <person name="Di Gennaro P."/>
            <person name="Zampolli J."/>
            <person name="Presti I."/>
            <person name="Cappelletti M."/>
            <person name="D'Ursi P."/>
            <person name="Orro A."/>
            <person name="Mezzelani A."/>
            <person name="Milanesi L."/>
        </authorList>
    </citation>
    <scope>NUCLEOTIDE SEQUENCE [LARGE SCALE GENOMIC DNA]</scope>
    <source>
        <strain evidence="2 3">R7</strain>
    </source>
</reference>
<gene>
    <name evidence="2" type="ORF">EP51_14415</name>
</gene>
<sequence>MSATPTEIAETFIAHWNANRVEEALAMLSDDVLYDNVPYPDITGRHNVRKFHLDFGMGTDFRADWKIVNIAAVGNVVLNERVDDFHHSSGSVISLPVMGTITVEDGTITVWRDYFDPAEIKRQLAEIKR</sequence>
<protein>
    <submittedName>
        <fullName evidence="2">Limonene-1,2-epoxide hydrolase</fullName>
    </submittedName>
</protein>
<dbReference type="GO" id="GO:0016787">
    <property type="term" value="F:hydrolase activity"/>
    <property type="evidence" value="ECO:0007669"/>
    <property type="project" value="UniProtKB-KW"/>
</dbReference>
<name>A0A076EHQ7_RHOOP</name>
<dbReference type="AlphaFoldDB" id="A0A076EHQ7"/>
<proteinExistence type="predicted"/>
<dbReference type="Gene3D" id="3.10.450.50">
    <property type="match status" value="1"/>
</dbReference>
<organism evidence="2 3">
    <name type="scientific">Rhodococcus opacus</name>
    <name type="common">Nocardia opaca</name>
    <dbReference type="NCBI Taxonomy" id="37919"/>
    <lineage>
        <taxon>Bacteria</taxon>
        <taxon>Bacillati</taxon>
        <taxon>Actinomycetota</taxon>
        <taxon>Actinomycetes</taxon>
        <taxon>Mycobacteriales</taxon>
        <taxon>Nocardiaceae</taxon>
        <taxon>Rhodococcus</taxon>
    </lineage>
</organism>
<dbReference type="eggNOG" id="COG4308">
    <property type="taxonomic scope" value="Bacteria"/>
</dbReference>
<feature type="domain" description="Limonene-1,2-epoxide hydrolase" evidence="1">
    <location>
        <begin position="5"/>
        <end position="123"/>
    </location>
</feature>
<evidence type="ECO:0000313" key="3">
    <source>
        <dbReference type="Proteomes" id="UP000028488"/>
    </source>
</evidence>
<keyword evidence="2" id="KW-0378">Hydrolase</keyword>
<evidence type="ECO:0000259" key="1">
    <source>
        <dbReference type="Pfam" id="PF07858"/>
    </source>
</evidence>
<accession>A0A076EHQ7</accession>
<dbReference type="InterPro" id="IPR032710">
    <property type="entry name" value="NTF2-like_dom_sf"/>
</dbReference>
<evidence type="ECO:0000313" key="2">
    <source>
        <dbReference type="EMBL" id="AII05730.1"/>
    </source>
</evidence>
<dbReference type="EMBL" id="CP008947">
    <property type="protein sequence ID" value="AII05730.1"/>
    <property type="molecule type" value="Genomic_DNA"/>
</dbReference>
<dbReference type="InterPro" id="IPR013100">
    <property type="entry name" value="LEH"/>
</dbReference>
<dbReference type="RefSeq" id="WP_128639668.1">
    <property type="nucleotide sequence ID" value="NZ_CP008947.1"/>
</dbReference>
<dbReference type="Proteomes" id="UP000028488">
    <property type="component" value="Chromosome"/>
</dbReference>